<feature type="domain" description="Alcohol dehydrogenase iron-type/glycerol dehydrogenase GldA" evidence="4">
    <location>
        <begin position="11"/>
        <end position="153"/>
    </location>
</feature>
<keyword evidence="3" id="KW-0520">NAD</keyword>
<evidence type="ECO:0000256" key="2">
    <source>
        <dbReference type="ARBA" id="ARBA00023002"/>
    </source>
</evidence>
<comment type="similarity">
    <text evidence="1">Belongs to the iron-containing alcohol dehydrogenase family.</text>
</comment>
<dbReference type="Proteomes" id="UP000292734">
    <property type="component" value="Unassembled WGS sequence"/>
</dbReference>
<proteinExistence type="inferred from homology"/>
<evidence type="ECO:0000259" key="5">
    <source>
        <dbReference type="Pfam" id="PF25137"/>
    </source>
</evidence>
<dbReference type="InterPro" id="IPR034786">
    <property type="entry name" value="MAR"/>
</dbReference>
<comment type="caution">
    <text evidence="6">The sequence shown here is derived from an EMBL/GenBank/DDBJ whole genome shotgun (WGS) entry which is preliminary data.</text>
</comment>
<dbReference type="Gene3D" id="1.20.1090.10">
    <property type="entry name" value="Dehydroquinate synthase-like - alpha domain"/>
    <property type="match status" value="1"/>
</dbReference>
<dbReference type="RefSeq" id="WP_129965691.1">
    <property type="nucleotide sequence ID" value="NZ_JACBZE010000020.1"/>
</dbReference>
<evidence type="ECO:0000259" key="4">
    <source>
        <dbReference type="Pfam" id="PF00465"/>
    </source>
</evidence>
<evidence type="ECO:0000313" key="7">
    <source>
        <dbReference type="Proteomes" id="UP000292734"/>
    </source>
</evidence>
<reference evidence="6 7" key="1">
    <citation type="submission" date="2019-02" db="EMBL/GenBank/DDBJ databases">
        <authorList>
            <person name="Feng G."/>
        </authorList>
    </citation>
    <scope>NUCLEOTIDE SEQUENCE [LARGE SCALE GENOMIC DNA]</scope>
    <source>
        <strain evidence="6 7">DSM 26779</strain>
    </source>
</reference>
<protein>
    <submittedName>
        <fullName evidence="6">Maleylacetate reductase</fullName>
    </submittedName>
</protein>
<accession>A0A4Q4IUS0</accession>
<dbReference type="GO" id="GO:0018506">
    <property type="term" value="F:maleylacetate reductase activity"/>
    <property type="evidence" value="ECO:0007669"/>
    <property type="project" value="InterPro"/>
</dbReference>
<dbReference type="InterPro" id="IPR056798">
    <property type="entry name" value="ADH_Fe_C"/>
</dbReference>
<organism evidence="6 7">
    <name type="scientific">Sphingobium indicum</name>
    <dbReference type="NCBI Taxonomy" id="332055"/>
    <lineage>
        <taxon>Bacteria</taxon>
        <taxon>Pseudomonadati</taxon>
        <taxon>Pseudomonadota</taxon>
        <taxon>Alphaproteobacteria</taxon>
        <taxon>Sphingomonadales</taxon>
        <taxon>Sphingomonadaceae</taxon>
        <taxon>Sphingobium</taxon>
    </lineage>
</organism>
<dbReference type="SUPFAM" id="SSF56796">
    <property type="entry name" value="Dehydroquinate synthase-like"/>
    <property type="match status" value="1"/>
</dbReference>
<gene>
    <name evidence="6" type="ORF">EWH08_19610</name>
</gene>
<dbReference type="GO" id="GO:0004022">
    <property type="term" value="F:alcohol dehydrogenase (NAD+) activity"/>
    <property type="evidence" value="ECO:0007669"/>
    <property type="project" value="TreeGrafter"/>
</dbReference>
<dbReference type="Pfam" id="PF25137">
    <property type="entry name" value="ADH_Fe_C"/>
    <property type="match status" value="1"/>
</dbReference>
<keyword evidence="2" id="KW-0560">Oxidoreductase</keyword>
<dbReference type="Pfam" id="PF00465">
    <property type="entry name" value="Fe-ADH"/>
    <property type="match status" value="1"/>
</dbReference>
<dbReference type="CDD" id="cd08177">
    <property type="entry name" value="MAR"/>
    <property type="match status" value="1"/>
</dbReference>
<dbReference type="Gene3D" id="3.40.50.1970">
    <property type="match status" value="1"/>
</dbReference>
<dbReference type="EMBL" id="SEOM01000018">
    <property type="protein sequence ID" value="RYL96729.1"/>
    <property type="molecule type" value="Genomic_DNA"/>
</dbReference>
<dbReference type="GO" id="GO:0046872">
    <property type="term" value="F:metal ion binding"/>
    <property type="evidence" value="ECO:0007669"/>
    <property type="project" value="InterPro"/>
</dbReference>
<dbReference type="AlphaFoldDB" id="A0A4Q4IUS0"/>
<name>A0A4Q4IUS0_9SPHN</name>
<evidence type="ECO:0000256" key="3">
    <source>
        <dbReference type="ARBA" id="ARBA00023027"/>
    </source>
</evidence>
<dbReference type="InterPro" id="IPR001670">
    <property type="entry name" value="ADH_Fe/GldA"/>
</dbReference>
<evidence type="ECO:0000313" key="6">
    <source>
        <dbReference type="EMBL" id="RYL96729.1"/>
    </source>
</evidence>
<dbReference type="PANTHER" id="PTHR11496">
    <property type="entry name" value="ALCOHOL DEHYDROGENASE"/>
    <property type="match status" value="1"/>
</dbReference>
<dbReference type="PANTHER" id="PTHR11496:SF102">
    <property type="entry name" value="ALCOHOL DEHYDROGENASE 4"/>
    <property type="match status" value="1"/>
</dbReference>
<dbReference type="InterPro" id="IPR039697">
    <property type="entry name" value="Alcohol_dehydrogenase_Fe"/>
</dbReference>
<evidence type="ECO:0000256" key="1">
    <source>
        <dbReference type="ARBA" id="ARBA00007358"/>
    </source>
</evidence>
<sequence>MAPFDFDILSSRVLFGPGTLDRLPAEIERLGCERALVLTTPHQRGLGVNAISLIGRAQVGLLDTATMHTPVDVSERALAVALERKADCFVAIGGGSTIGLAKALALRTDLPQIAIPTTYAGSEATPVIGETKDGRKVTQRTPKVQPETIIYDPRLSRDLPVDISVTSGVNAIAHAAEALYAQNRNPLIEALAVLGIRALVAALPKIHRNPHDEEARSDALFGAWACGVCLGTSDMALHHKLAHTLGGTFDLPHAPLHCVLLPYTLAYNSKAAPGAMAKLAEGFGSDDPIRALRTLSTTLGAPPSLAALGMPEEGIAVAAQAALQNRYPNPAELTEAGLTDLLTRAYRGDDPLP</sequence>
<feature type="domain" description="Fe-containing alcohol dehydrogenase-like C-terminal" evidence="5">
    <location>
        <begin position="165"/>
        <end position="346"/>
    </location>
</feature>